<sequence>MTVLTELAAGRQLVDREFFARLSARIAAAHPVHAQLADRIADQTLAYLAACAQRAPGSGTLSPAPLVDLGWHAFLEYTLAYDAFFQAHGWAKVHHYPHDVPGRVYEPASVVLERTRRAIEHVGLRVDAELWEADRVSCGGDDSDGKPGDPLPCGDHG</sequence>
<protein>
    <submittedName>
        <fullName evidence="2">Uncharacterized protein</fullName>
    </submittedName>
</protein>
<evidence type="ECO:0000313" key="2">
    <source>
        <dbReference type="EMBL" id="GAA1431963.1"/>
    </source>
</evidence>
<comment type="caution">
    <text evidence="2">The sequence shown here is derived from an EMBL/GenBank/DDBJ whole genome shotgun (WGS) entry which is preliminary data.</text>
</comment>
<dbReference type="Proteomes" id="UP001500973">
    <property type="component" value="Unassembled WGS sequence"/>
</dbReference>
<organism evidence="2 3">
    <name type="scientific">Streptomyces thermospinosisporus</name>
    <dbReference type="NCBI Taxonomy" id="161482"/>
    <lineage>
        <taxon>Bacteria</taxon>
        <taxon>Bacillati</taxon>
        <taxon>Actinomycetota</taxon>
        <taxon>Actinomycetes</taxon>
        <taxon>Kitasatosporales</taxon>
        <taxon>Streptomycetaceae</taxon>
        <taxon>Streptomyces</taxon>
    </lineage>
</organism>
<keyword evidence="3" id="KW-1185">Reference proteome</keyword>
<accession>A0ABN1Z4V9</accession>
<feature type="region of interest" description="Disordered" evidence="1">
    <location>
        <begin position="138"/>
        <end position="157"/>
    </location>
</feature>
<gene>
    <name evidence="2" type="ORF">GCM10009601_52090</name>
</gene>
<dbReference type="RefSeq" id="WP_344015603.1">
    <property type="nucleotide sequence ID" value="NZ_BAAAIZ010000090.1"/>
</dbReference>
<name>A0ABN1Z4V9_9ACTN</name>
<evidence type="ECO:0000256" key="1">
    <source>
        <dbReference type="SAM" id="MobiDB-lite"/>
    </source>
</evidence>
<reference evidence="2 3" key="1">
    <citation type="journal article" date="2019" name="Int. J. Syst. Evol. Microbiol.">
        <title>The Global Catalogue of Microorganisms (GCM) 10K type strain sequencing project: providing services to taxonomists for standard genome sequencing and annotation.</title>
        <authorList>
            <consortium name="The Broad Institute Genomics Platform"/>
            <consortium name="The Broad Institute Genome Sequencing Center for Infectious Disease"/>
            <person name="Wu L."/>
            <person name="Ma J."/>
        </authorList>
    </citation>
    <scope>NUCLEOTIDE SEQUENCE [LARGE SCALE GENOMIC DNA]</scope>
    <source>
        <strain evidence="2 3">JCM 11756</strain>
    </source>
</reference>
<evidence type="ECO:0000313" key="3">
    <source>
        <dbReference type="Proteomes" id="UP001500973"/>
    </source>
</evidence>
<proteinExistence type="predicted"/>
<dbReference type="EMBL" id="BAAAIZ010000090">
    <property type="protein sequence ID" value="GAA1431963.1"/>
    <property type="molecule type" value="Genomic_DNA"/>
</dbReference>